<comment type="caution">
    <text evidence="1">The sequence shown here is derived from an EMBL/GenBank/DDBJ whole genome shotgun (WGS) entry which is preliminary data.</text>
</comment>
<reference evidence="1 2" key="1">
    <citation type="submission" date="2017-12" db="EMBL/GenBank/DDBJ databases">
        <title>Sequencing the genomes of 1000 Actinobacteria strains.</title>
        <authorList>
            <person name="Klenk H.-P."/>
        </authorList>
    </citation>
    <scope>NUCLEOTIDE SEQUENCE [LARGE SCALE GENOMIC DNA]</scope>
    <source>
        <strain evidence="1 2">DSM 12806</strain>
    </source>
</reference>
<gene>
    <name evidence="1" type="ORF">ATL31_3205</name>
</gene>
<evidence type="ECO:0000313" key="2">
    <source>
        <dbReference type="Proteomes" id="UP000233781"/>
    </source>
</evidence>
<dbReference type="OrthoDB" id="3481727at2"/>
<proteinExistence type="predicted"/>
<dbReference type="Proteomes" id="UP000233781">
    <property type="component" value="Unassembled WGS sequence"/>
</dbReference>
<dbReference type="EMBL" id="PJNE01000001">
    <property type="protein sequence ID" value="PKW28339.1"/>
    <property type="molecule type" value="Genomic_DNA"/>
</dbReference>
<dbReference type="AlphaFoldDB" id="A0A2N3YNG2"/>
<dbReference type="RefSeq" id="WP_101396949.1">
    <property type="nucleotide sequence ID" value="NZ_PJNE01000001.1"/>
</dbReference>
<evidence type="ECO:0008006" key="3">
    <source>
        <dbReference type="Google" id="ProtNLM"/>
    </source>
</evidence>
<protein>
    <recommendedName>
        <fullName evidence="3">SnoaL-like protein</fullName>
    </recommendedName>
</protein>
<organism evidence="1 2">
    <name type="scientific">Phycicoccus duodecadis</name>
    <dbReference type="NCBI Taxonomy" id="173053"/>
    <lineage>
        <taxon>Bacteria</taxon>
        <taxon>Bacillati</taxon>
        <taxon>Actinomycetota</taxon>
        <taxon>Actinomycetes</taxon>
        <taxon>Micrococcales</taxon>
        <taxon>Intrasporangiaceae</taxon>
        <taxon>Phycicoccus</taxon>
    </lineage>
</organism>
<sequence length="124" mass="13763">MTSLGPRFAHAVATKDRTALRGILAEDVDFRGLTPNRAWEATTADEVLDILFESWFEDTDVVTGLLDVTRGARVSDTHRVSYRLALSTPDGDAVAEQQAYYRGDGDRITHLRVLCSGFRPRTPP</sequence>
<evidence type="ECO:0000313" key="1">
    <source>
        <dbReference type="EMBL" id="PKW28339.1"/>
    </source>
</evidence>
<accession>A0A2N3YNG2</accession>
<keyword evidence="2" id="KW-1185">Reference proteome</keyword>
<name>A0A2N3YNG2_9MICO</name>